<reference evidence="11" key="2">
    <citation type="submission" date="2020-09" db="EMBL/GenBank/DDBJ databases">
        <authorList>
            <person name="Sun Q."/>
            <person name="Zhou Y."/>
        </authorList>
    </citation>
    <scope>NUCLEOTIDE SEQUENCE</scope>
    <source>
        <strain evidence="11">CGMCC 1.15447</strain>
    </source>
</reference>
<dbReference type="GO" id="GO:0005829">
    <property type="term" value="C:cytosol"/>
    <property type="evidence" value="ECO:0007669"/>
    <property type="project" value="TreeGrafter"/>
</dbReference>
<reference evidence="11" key="1">
    <citation type="journal article" date="2014" name="Int. J. Syst. Evol. Microbiol.">
        <title>Complete genome sequence of Corynebacterium casei LMG S-19264T (=DSM 44701T), isolated from a smear-ripened cheese.</title>
        <authorList>
            <consortium name="US DOE Joint Genome Institute (JGI-PGF)"/>
            <person name="Walter F."/>
            <person name="Albersmeier A."/>
            <person name="Kalinowski J."/>
            <person name="Ruckert C."/>
        </authorList>
    </citation>
    <scope>NUCLEOTIDE SEQUENCE</scope>
    <source>
        <strain evidence="11">CGMCC 1.15447</strain>
    </source>
</reference>
<keyword evidence="7" id="KW-1006">Bacterial flagellum protein export</keyword>
<gene>
    <name evidence="11" type="ORF">GCM10011507_04570</name>
</gene>
<proteinExistence type="inferred from homology"/>
<evidence type="ECO:0000256" key="3">
    <source>
        <dbReference type="ARBA" id="ARBA00016507"/>
    </source>
</evidence>
<dbReference type="PANTHER" id="PTHR34982">
    <property type="entry name" value="YOP PROTEINS TRANSLOCATION PROTEIN L"/>
    <property type="match status" value="1"/>
</dbReference>
<keyword evidence="5" id="KW-1005">Bacterial flagellum biogenesis</keyword>
<evidence type="ECO:0000256" key="7">
    <source>
        <dbReference type="ARBA" id="ARBA00023225"/>
    </source>
</evidence>
<comment type="caution">
    <text evidence="11">The sequence shown here is derived from an EMBL/GenBank/DDBJ whole genome shotgun (WGS) entry which is preliminary data.</text>
</comment>
<dbReference type="AlphaFoldDB" id="A0A916RH15"/>
<dbReference type="EMBL" id="BMJB01000001">
    <property type="protein sequence ID" value="GGA56336.1"/>
    <property type="molecule type" value="Genomic_DNA"/>
</dbReference>
<keyword evidence="6" id="KW-0653">Protein transport</keyword>
<sequence>MNSLSDVRSGDGESAVASDALLGGVPRKREVLRLQFHTLGQSEGPGEEKIGEVATESELRLREEITALQSKLAAQAEAASVEVEGAKRDAVESAEDEWRRGMEARIEQERAKIAQALERFREERTKYFAGVEAEVVKLSLAVAARVLHRETKLDPLLLTAAVRVSLEKVAEQSEVVLRVPAEDATAWNEALGETAGVELIGDQAMQAGECVVETKVGNVDLGVSAQLIEIERGFFDLLQQRPA</sequence>
<dbReference type="InterPro" id="IPR018035">
    <property type="entry name" value="Flagellar_FliH/T3SS_HrpE"/>
</dbReference>
<evidence type="ECO:0000313" key="11">
    <source>
        <dbReference type="EMBL" id="GGA56336.1"/>
    </source>
</evidence>
<dbReference type="PANTHER" id="PTHR34982:SF1">
    <property type="entry name" value="FLAGELLAR ASSEMBLY PROTEIN FLIH"/>
    <property type="match status" value="1"/>
</dbReference>
<feature type="coiled-coil region" evidence="8">
    <location>
        <begin position="99"/>
        <end position="126"/>
    </location>
</feature>
<evidence type="ECO:0000256" key="4">
    <source>
        <dbReference type="ARBA" id="ARBA00022448"/>
    </source>
</evidence>
<comment type="similarity">
    <text evidence="2">Belongs to the FliH family.</text>
</comment>
<comment type="function">
    <text evidence="1">Needed for flagellar regrowth and assembly.</text>
</comment>
<evidence type="ECO:0000259" key="10">
    <source>
        <dbReference type="Pfam" id="PF02108"/>
    </source>
</evidence>
<evidence type="ECO:0000313" key="12">
    <source>
        <dbReference type="Proteomes" id="UP000648801"/>
    </source>
</evidence>
<evidence type="ECO:0000256" key="6">
    <source>
        <dbReference type="ARBA" id="ARBA00022927"/>
    </source>
</evidence>
<protein>
    <recommendedName>
        <fullName evidence="3">Flagellar assembly protein FliH</fullName>
    </recommendedName>
</protein>
<keyword evidence="8" id="KW-0175">Coiled coil</keyword>
<name>A0A916RH15_9BACT</name>
<keyword evidence="4" id="KW-0813">Transport</keyword>
<organism evidence="11 12">
    <name type="scientific">Edaphobacter acidisoli</name>
    <dbReference type="NCBI Taxonomy" id="2040573"/>
    <lineage>
        <taxon>Bacteria</taxon>
        <taxon>Pseudomonadati</taxon>
        <taxon>Acidobacteriota</taxon>
        <taxon>Terriglobia</taxon>
        <taxon>Terriglobales</taxon>
        <taxon>Acidobacteriaceae</taxon>
        <taxon>Edaphobacter</taxon>
    </lineage>
</organism>
<evidence type="ECO:0000256" key="8">
    <source>
        <dbReference type="SAM" id="Coils"/>
    </source>
</evidence>
<accession>A0A916RH15</accession>
<evidence type="ECO:0000256" key="9">
    <source>
        <dbReference type="SAM" id="MobiDB-lite"/>
    </source>
</evidence>
<dbReference type="InterPro" id="IPR051472">
    <property type="entry name" value="T3SS_Stator/FliH"/>
</dbReference>
<dbReference type="Pfam" id="PF02108">
    <property type="entry name" value="FliH"/>
    <property type="match status" value="1"/>
</dbReference>
<evidence type="ECO:0000256" key="5">
    <source>
        <dbReference type="ARBA" id="ARBA00022795"/>
    </source>
</evidence>
<feature type="region of interest" description="Disordered" evidence="9">
    <location>
        <begin position="1"/>
        <end position="20"/>
    </location>
</feature>
<evidence type="ECO:0000256" key="1">
    <source>
        <dbReference type="ARBA" id="ARBA00003041"/>
    </source>
</evidence>
<evidence type="ECO:0000256" key="2">
    <source>
        <dbReference type="ARBA" id="ARBA00006602"/>
    </source>
</evidence>
<keyword evidence="12" id="KW-1185">Reference proteome</keyword>
<dbReference type="GO" id="GO:0015031">
    <property type="term" value="P:protein transport"/>
    <property type="evidence" value="ECO:0007669"/>
    <property type="project" value="UniProtKB-KW"/>
</dbReference>
<feature type="domain" description="Flagellar assembly protein FliH/Type III secretion system HrpE" evidence="10">
    <location>
        <begin position="108"/>
        <end position="227"/>
    </location>
</feature>
<dbReference type="Proteomes" id="UP000648801">
    <property type="component" value="Unassembled WGS sequence"/>
</dbReference>
<dbReference type="RefSeq" id="WP_188757715.1">
    <property type="nucleotide sequence ID" value="NZ_BMJB01000001.1"/>
</dbReference>
<dbReference type="GO" id="GO:0044781">
    <property type="term" value="P:bacterial-type flagellum organization"/>
    <property type="evidence" value="ECO:0007669"/>
    <property type="project" value="UniProtKB-KW"/>
</dbReference>